<keyword evidence="2" id="KW-1185">Reference proteome</keyword>
<dbReference type="Proteomes" id="UP000055024">
    <property type="component" value="Unassembled WGS sequence"/>
</dbReference>
<protein>
    <submittedName>
        <fullName evidence="1">Uncharacterized protein</fullName>
    </submittedName>
</protein>
<gene>
    <name evidence="1" type="ORF">T11_7029</name>
</gene>
<organism evidence="1 2">
    <name type="scientific">Trichinella zimbabwensis</name>
    <dbReference type="NCBI Taxonomy" id="268475"/>
    <lineage>
        <taxon>Eukaryota</taxon>
        <taxon>Metazoa</taxon>
        <taxon>Ecdysozoa</taxon>
        <taxon>Nematoda</taxon>
        <taxon>Enoplea</taxon>
        <taxon>Dorylaimia</taxon>
        <taxon>Trichinellida</taxon>
        <taxon>Trichinellidae</taxon>
        <taxon>Trichinella</taxon>
    </lineage>
</organism>
<comment type="caution">
    <text evidence="1">The sequence shown here is derived from an EMBL/GenBank/DDBJ whole genome shotgun (WGS) entry which is preliminary data.</text>
</comment>
<reference evidence="1 2" key="1">
    <citation type="submission" date="2015-01" db="EMBL/GenBank/DDBJ databases">
        <title>Evolution of Trichinella species and genotypes.</title>
        <authorList>
            <person name="Korhonen P.K."/>
            <person name="Edoardo P."/>
            <person name="Giuseppe L.R."/>
            <person name="Gasser R.B."/>
        </authorList>
    </citation>
    <scope>NUCLEOTIDE SEQUENCE [LARGE SCALE GENOMIC DNA]</scope>
    <source>
        <strain evidence="1">ISS1029</strain>
    </source>
</reference>
<accession>A0A0V1H6N8</accession>
<dbReference type="AlphaFoldDB" id="A0A0V1H6N8"/>
<name>A0A0V1H6N8_9BILA</name>
<dbReference type="OrthoDB" id="10586988at2759"/>
<evidence type="ECO:0000313" key="1">
    <source>
        <dbReference type="EMBL" id="KRZ05983.1"/>
    </source>
</evidence>
<proteinExistence type="predicted"/>
<evidence type="ECO:0000313" key="2">
    <source>
        <dbReference type="Proteomes" id="UP000055024"/>
    </source>
</evidence>
<sequence length="102" mass="11960">MKPQKQPRVGDIDDVDENEWYDFSQATVSLRSTFSRNYGRESSTDESNFCSSWALQKTLTDLVYHEGRELKEREMEGERSTGMEEVKVVRRVTQLMFSTIRV</sequence>
<dbReference type="EMBL" id="JYDP01000127">
    <property type="protein sequence ID" value="KRZ05983.1"/>
    <property type="molecule type" value="Genomic_DNA"/>
</dbReference>